<dbReference type="GO" id="GO:0005829">
    <property type="term" value="C:cytosol"/>
    <property type="evidence" value="ECO:0007669"/>
    <property type="project" value="TreeGrafter"/>
</dbReference>
<dbReference type="GO" id="GO:0044550">
    <property type="term" value="P:secondary metabolite biosynthetic process"/>
    <property type="evidence" value="ECO:0007669"/>
    <property type="project" value="TreeGrafter"/>
</dbReference>
<dbReference type="AlphaFoldDB" id="A0A1I3VQB2"/>
<feature type="non-terminal residue" evidence="6">
    <location>
        <position position="356"/>
    </location>
</feature>
<dbReference type="PRINTS" id="PR00154">
    <property type="entry name" value="AMPBINDING"/>
</dbReference>
<dbReference type="Gene3D" id="3.40.50.980">
    <property type="match status" value="2"/>
</dbReference>
<gene>
    <name evidence="6" type="ORF">SAMN05421852_1731</name>
</gene>
<comment type="similarity">
    <text evidence="2">Belongs to the ATP-dependent AMP-binding enzyme family.</text>
</comment>
<keyword evidence="3" id="KW-0596">Phosphopantetheine</keyword>
<dbReference type="GO" id="GO:0031177">
    <property type="term" value="F:phosphopantetheine binding"/>
    <property type="evidence" value="ECO:0007669"/>
    <property type="project" value="TreeGrafter"/>
</dbReference>
<dbReference type="InterPro" id="IPR000873">
    <property type="entry name" value="AMP-dep_synth/lig_dom"/>
</dbReference>
<dbReference type="FunFam" id="2.30.38.10:FF:000001">
    <property type="entry name" value="Non-ribosomal peptide synthetase PvdI"/>
    <property type="match status" value="1"/>
</dbReference>
<dbReference type="FunFam" id="3.40.50.980:FF:000001">
    <property type="entry name" value="Non-ribosomal peptide synthetase"/>
    <property type="match status" value="1"/>
</dbReference>
<dbReference type="STRING" id="46223.SAMN05421852_1731"/>
<evidence type="ECO:0000256" key="1">
    <source>
        <dbReference type="ARBA" id="ARBA00001957"/>
    </source>
</evidence>
<evidence type="ECO:0000259" key="5">
    <source>
        <dbReference type="Pfam" id="PF00501"/>
    </source>
</evidence>
<dbReference type="Proteomes" id="UP000199545">
    <property type="component" value="Unassembled WGS sequence"/>
</dbReference>
<evidence type="ECO:0000256" key="3">
    <source>
        <dbReference type="ARBA" id="ARBA00022450"/>
    </source>
</evidence>
<protein>
    <submittedName>
        <fullName evidence="6">Amino acid adenylation domain-containing protein</fullName>
    </submittedName>
</protein>
<evidence type="ECO:0000313" key="6">
    <source>
        <dbReference type="EMBL" id="SFJ97123.1"/>
    </source>
</evidence>
<dbReference type="InterPro" id="IPR020845">
    <property type="entry name" value="AMP-binding_CS"/>
</dbReference>
<organism evidence="6 7">
    <name type="scientific">Thermoflavimicrobium dichotomicum</name>
    <dbReference type="NCBI Taxonomy" id="46223"/>
    <lineage>
        <taxon>Bacteria</taxon>
        <taxon>Bacillati</taxon>
        <taxon>Bacillota</taxon>
        <taxon>Bacilli</taxon>
        <taxon>Bacillales</taxon>
        <taxon>Thermoactinomycetaceae</taxon>
        <taxon>Thermoflavimicrobium</taxon>
    </lineage>
</organism>
<keyword evidence="7" id="KW-1185">Reference proteome</keyword>
<dbReference type="SUPFAM" id="SSF56801">
    <property type="entry name" value="Acetyl-CoA synthetase-like"/>
    <property type="match status" value="1"/>
</dbReference>
<keyword evidence="4" id="KW-0597">Phosphoprotein</keyword>
<dbReference type="InterPro" id="IPR020459">
    <property type="entry name" value="AMP-binding"/>
</dbReference>
<dbReference type="Gene3D" id="2.30.38.10">
    <property type="entry name" value="Luciferase, Domain 3"/>
    <property type="match status" value="1"/>
</dbReference>
<accession>A0A1I3VQB2</accession>
<dbReference type="RefSeq" id="WP_139203384.1">
    <property type="nucleotide sequence ID" value="NZ_FORR01000073.1"/>
</dbReference>
<dbReference type="PANTHER" id="PTHR45527:SF14">
    <property type="entry name" value="PLIPASTATIN SYNTHASE SUBUNIT B"/>
    <property type="match status" value="1"/>
</dbReference>
<evidence type="ECO:0000313" key="7">
    <source>
        <dbReference type="Proteomes" id="UP000199545"/>
    </source>
</evidence>
<dbReference type="EMBL" id="FORR01000073">
    <property type="protein sequence ID" value="SFJ97123.1"/>
    <property type="molecule type" value="Genomic_DNA"/>
</dbReference>
<name>A0A1I3VQB2_9BACL</name>
<dbReference type="NCBIfam" id="TIGR01733">
    <property type="entry name" value="AA-adenyl-dom"/>
    <property type="match status" value="1"/>
</dbReference>
<evidence type="ECO:0000256" key="2">
    <source>
        <dbReference type="ARBA" id="ARBA00006432"/>
    </source>
</evidence>
<feature type="non-terminal residue" evidence="6">
    <location>
        <position position="1"/>
    </location>
</feature>
<dbReference type="Pfam" id="PF00501">
    <property type="entry name" value="AMP-binding"/>
    <property type="match status" value="1"/>
</dbReference>
<dbReference type="InterPro" id="IPR010071">
    <property type="entry name" value="AA_adenyl_dom"/>
</dbReference>
<dbReference type="GO" id="GO:0043041">
    <property type="term" value="P:amino acid activation for nonribosomal peptide biosynthetic process"/>
    <property type="evidence" value="ECO:0007669"/>
    <property type="project" value="TreeGrafter"/>
</dbReference>
<evidence type="ECO:0000256" key="4">
    <source>
        <dbReference type="ARBA" id="ARBA00022553"/>
    </source>
</evidence>
<feature type="domain" description="AMP-dependent synthetase/ligase" evidence="5">
    <location>
        <begin position="1"/>
        <end position="298"/>
    </location>
</feature>
<dbReference type="FunFam" id="3.40.50.980:FF:000002">
    <property type="entry name" value="Enterobactin synthetase component F"/>
    <property type="match status" value="1"/>
</dbReference>
<sequence length="356" mass="40563">RSLEMIIGILGVLKAGGTYMPIDPAYPAERIQYMLEDSGARLLLVQKKAMIPEAGAAEKTLIWDEIDWTQEEKTNLVNISRPEDVAYIIYTSGSTGKPKGVMVEHRNVVRLLFNDRNLFDFSEHDVWTLFHSFCFDFSVWEMYGALLYGGKLVIVPSLVARDPKAFLDLLRREGVTILNQTPTAFYQLSQEEMKRVEADLMVRKVIFGGEALAPVQLKAWKNKYPSTQLINMYGITETTVHVTYKEITEQEMETNVSNIGQPIPTLKVYVLDEQKRLVPIGVKGEMYVSGDGVSRGYLNRPELTAERFVENPFVPGERMYKTGDLARWLPDGNLEYLGRIDHQVKIRGYRIELGEI</sequence>
<reference evidence="6 7" key="1">
    <citation type="submission" date="2016-10" db="EMBL/GenBank/DDBJ databases">
        <authorList>
            <person name="de Groot N.N."/>
        </authorList>
    </citation>
    <scope>NUCLEOTIDE SEQUENCE [LARGE SCALE GENOMIC DNA]</scope>
    <source>
        <strain evidence="6 7">DSM 44778</strain>
    </source>
</reference>
<dbReference type="PANTHER" id="PTHR45527">
    <property type="entry name" value="NONRIBOSOMAL PEPTIDE SYNTHETASE"/>
    <property type="match status" value="1"/>
</dbReference>
<dbReference type="FunFam" id="3.40.50.12780:FF:000012">
    <property type="entry name" value="Non-ribosomal peptide synthetase"/>
    <property type="match status" value="1"/>
</dbReference>
<proteinExistence type="inferred from homology"/>
<comment type="cofactor">
    <cofactor evidence="1">
        <name>pantetheine 4'-phosphate</name>
        <dbReference type="ChEBI" id="CHEBI:47942"/>
    </cofactor>
</comment>
<dbReference type="OrthoDB" id="9765680at2"/>
<dbReference type="PROSITE" id="PS00455">
    <property type="entry name" value="AMP_BINDING"/>
    <property type="match status" value="1"/>
</dbReference>